<keyword evidence="4" id="KW-1185">Reference proteome</keyword>
<sequence>MHCWKSVDKERHFGYHRVFLLSSIVMMMVFSFIYVPINVLNHRVFYDHHILLFFAGLLSIYPLHKICHALPVLHCARNMTCTLRRQIGILPTVTLRLNVPITKWRYGMALTAPFFVLNSFLMFGCFHFPHYSHYFIMLTAFHTGICLIDFLCVRTLLFSPRRAMIEENEDGYEILIEQ</sequence>
<evidence type="ECO:0000313" key="2">
    <source>
        <dbReference type="EMBL" id="KON92459.1"/>
    </source>
</evidence>
<reference evidence="3 5" key="3">
    <citation type="submission" date="2019-08" db="EMBL/GenBank/DDBJ databases">
        <title>Bacillus genomes from the desert of Cuatro Cienegas, Coahuila.</title>
        <authorList>
            <person name="Olmedo-Alvarez G."/>
        </authorList>
    </citation>
    <scope>NUCLEOTIDE SEQUENCE [LARGE SCALE GENOMIC DNA]</scope>
    <source>
        <strain evidence="3 5">CH108_3D</strain>
    </source>
</reference>
<dbReference type="OrthoDB" id="2360495at2"/>
<evidence type="ECO:0000256" key="1">
    <source>
        <dbReference type="SAM" id="Phobius"/>
    </source>
</evidence>
<name>A0A0M0GRL1_9BACI</name>
<reference evidence="2" key="2">
    <citation type="submission" date="2015-07" db="EMBL/GenBank/DDBJ databases">
        <title>MeaNS - Measles Nucleotide Surveillance Program.</title>
        <authorList>
            <person name="Tran T."/>
            <person name="Druce J."/>
        </authorList>
    </citation>
    <scope>NUCLEOTIDE SEQUENCE</scope>
    <source>
        <strain evidence="2">JCM 11544</strain>
    </source>
</reference>
<dbReference type="PATRIC" id="fig|189381.12.peg.1865"/>
<organism evidence="2 4">
    <name type="scientific">Rossellomorea marisflavi</name>
    <dbReference type="NCBI Taxonomy" id="189381"/>
    <lineage>
        <taxon>Bacteria</taxon>
        <taxon>Bacillati</taxon>
        <taxon>Bacillota</taxon>
        <taxon>Bacilli</taxon>
        <taxon>Bacillales</taxon>
        <taxon>Bacillaceae</taxon>
        <taxon>Rossellomorea</taxon>
    </lineage>
</organism>
<dbReference type="EMBL" id="VTEQ01000003">
    <property type="protein sequence ID" value="TYS54243.1"/>
    <property type="molecule type" value="Genomic_DNA"/>
</dbReference>
<comment type="caution">
    <text evidence="2">The sequence shown here is derived from an EMBL/GenBank/DDBJ whole genome shotgun (WGS) entry which is preliminary data.</text>
</comment>
<feature type="transmembrane region" description="Helical" evidence="1">
    <location>
        <begin position="18"/>
        <end position="37"/>
    </location>
</feature>
<dbReference type="Proteomes" id="UP000322997">
    <property type="component" value="Unassembled WGS sequence"/>
</dbReference>
<gene>
    <name evidence="2" type="ORF">AF331_08465</name>
    <name evidence="3" type="ORF">FZC83_13625</name>
</gene>
<dbReference type="Proteomes" id="UP000037405">
    <property type="component" value="Unassembled WGS sequence"/>
</dbReference>
<dbReference type="InterPro" id="IPR021683">
    <property type="entry name" value="DUF3267"/>
</dbReference>
<evidence type="ECO:0000313" key="4">
    <source>
        <dbReference type="Proteomes" id="UP000037405"/>
    </source>
</evidence>
<keyword evidence="1" id="KW-1133">Transmembrane helix</keyword>
<dbReference type="EMBL" id="LGUE01000001">
    <property type="protein sequence ID" value="KON92459.1"/>
    <property type="molecule type" value="Genomic_DNA"/>
</dbReference>
<reference evidence="4" key="1">
    <citation type="submission" date="2015-07" db="EMBL/GenBank/DDBJ databases">
        <title>Fjat-14235 jcm11544.</title>
        <authorList>
            <person name="Liu B."/>
            <person name="Wang J."/>
            <person name="Zhu Y."/>
            <person name="Liu G."/>
            <person name="Chen Q."/>
            <person name="Chen Z."/>
            <person name="Lan J."/>
            <person name="Che J."/>
            <person name="Ge C."/>
            <person name="Shi H."/>
            <person name="Pan Z."/>
            <person name="Liu X."/>
        </authorList>
    </citation>
    <scope>NUCLEOTIDE SEQUENCE [LARGE SCALE GENOMIC DNA]</scope>
    <source>
        <strain evidence="4">JCM 11544</strain>
    </source>
</reference>
<feature type="transmembrane region" description="Helical" evidence="1">
    <location>
        <begin position="106"/>
        <end position="129"/>
    </location>
</feature>
<evidence type="ECO:0000313" key="5">
    <source>
        <dbReference type="Proteomes" id="UP000322997"/>
    </source>
</evidence>
<protein>
    <submittedName>
        <fullName evidence="3">DUF3267 domain-containing protein</fullName>
    </submittedName>
</protein>
<evidence type="ECO:0000313" key="3">
    <source>
        <dbReference type="EMBL" id="TYS54243.1"/>
    </source>
</evidence>
<dbReference type="Pfam" id="PF11667">
    <property type="entry name" value="DUF3267"/>
    <property type="match status" value="1"/>
</dbReference>
<dbReference type="STRING" id="189381.GCA_900166615_02559"/>
<proteinExistence type="predicted"/>
<keyword evidence="1" id="KW-0812">Transmembrane</keyword>
<keyword evidence="1" id="KW-0472">Membrane</keyword>
<feature type="transmembrane region" description="Helical" evidence="1">
    <location>
        <begin position="135"/>
        <end position="157"/>
    </location>
</feature>
<dbReference type="RefSeq" id="WP_053427614.1">
    <property type="nucleotide sequence ID" value="NZ_BSED01000040.1"/>
</dbReference>
<feature type="transmembrane region" description="Helical" evidence="1">
    <location>
        <begin position="43"/>
        <end position="63"/>
    </location>
</feature>
<dbReference type="AlphaFoldDB" id="A0A0M0GRL1"/>
<accession>A0A0M0GRL1</accession>